<dbReference type="PANTHER" id="PTHR21342:SF1">
    <property type="entry name" value="PHOSPHOPANTETHEINE ADENYLYLTRANSFERASE"/>
    <property type="match status" value="1"/>
</dbReference>
<feature type="binding site" evidence="10">
    <location>
        <begin position="179"/>
        <end position="180"/>
    </location>
    <ligand>
        <name>ATP</name>
        <dbReference type="ChEBI" id="CHEBI:30616"/>
    </ligand>
</feature>
<reference evidence="13 14" key="1">
    <citation type="submission" date="2018-06" db="EMBL/GenBank/DDBJ databases">
        <title>Extensive metabolic versatility and redundancy in microbially diverse, dynamic hydrothermal sediments.</title>
        <authorList>
            <person name="Dombrowski N."/>
            <person name="Teske A."/>
            <person name="Baker B.J."/>
        </authorList>
    </citation>
    <scope>NUCLEOTIDE SEQUENCE [LARGE SCALE GENOMIC DNA]</scope>
    <source>
        <strain evidence="13">B47_G16</strain>
    </source>
</reference>
<dbReference type="InterPro" id="IPR015797">
    <property type="entry name" value="NUDIX_hydrolase-like_dom_sf"/>
</dbReference>
<keyword evidence="4 10" id="KW-0547">Nucleotide-binding</keyword>
<feature type="binding site" evidence="10">
    <location>
        <position position="243"/>
    </location>
    <ligand>
        <name>substrate</name>
    </ligand>
</feature>
<comment type="subcellular location">
    <subcellularLocation>
        <location evidence="10">Cytoplasm</location>
    </subcellularLocation>
</comment>
<feature type="binding site" evidence="10">
    <location>
        <position position="268"/>
    </location>
    <ligand>
        <name>ATP</name>
        <dbReference type="ChEBI" id="CHEBI:30616"/>
    </ligand>
</feature>
<dbReference type="GO" id="GO:0005737">
    <property type="term" value="C:cytoplasm"/>
    <property type="evidence" value="ECO:0007669"/>
    <property type="project" value="UniProtKB-SubCell"/>
</dbReference>
<protein>
    <recommendedName>
        <fullName evidence="10">Phosphopantetheine adenylyltransferase</fullName>
        <ecNumber evidence="10">2.7.7.3</ecNumber>
    </recommendedName>
    <alternativeName>
        <fullName evidence="10">Dephospho-CoA pyrophosphorylase</fullName>
    </alternativeName>
    <alternativeName>
        <fullName evidence="10">Pantetheine-phosphate adenylyltransferase</fullName>
        <shortName evidence="10">PPAT</shortName>
    </alternativeName>
</protein>
<evidence type="ECO:0000313" key="14">
    <source>
        <dbReference type="Proteomes" id="UP000279422"/>
    </source>
</evidence>
<comment type="catalytic activity">
    <reaction evidence="9 10">
        <text>(R)-4'-phosphopantetheine + ATP + H(+) = 3'-dephospho-CoA + diphosphate</text>
        <dbReference type="Rhea" id="RHEA:19801"/>
        <dbReference type="ChEBI" id="CHEBI:15378"/>
        <dbReference type="ChEBI" id="CHEBI:30616"/>
        <dbReference type="ChEBI" id="CHEBI:33019"/>
        <dbReference type="ChEBI" id="CHEBI:57328"/>
        <dbReference type="ChEBI" id="CHEBI:61723"/>
        <dbReference type="EC" id="2.7.7.3"/>
    </reaction>
</comment>
<feature type="binding site" evidence="10">
    <location>
        <position position="179"/>
    </location>
    <ligand>
        <name>substrate</name>
    </ligand>
</feature>
<comment type="similarity">
    <text evidence="10">Belongs to the bacterial CoaD family.</text>
</comment>
<proteinExistence type="inferred from homology"/>
<keyword evidence="1 10" id="KW-0963">Cytoplasm</keyword>
<feature type="binding site" evidence="10">
    <location>
        <position position="211"/>
    </location>
    <ligand>
        <name>substrate</name>
    </ligand>
</feature>
<keyword evidence="7 10" id="KW-0460">Magnesium</keyword>
<dbReference type="NCBIfam" id="TIGR01510">
    <property type="entry name" value="coaD_prev_kdtB"/>
    <property type="match status" value="1"/>
</dbReference>
<evidence type="ECO:0000313" key="13">
    <source>
        <dbReference type="EMBL" id="RLE09663.1"/>
    </source>
</evidence>
<evidence type="ECO:0000256" key="2">
    <source>
        <dbReference type="ARBA" id="ARBA00022679"/>
    </source>
</evidence>
<dbReference type="HAMAP" id="MF_00151">
    <property type="entry name" value="PPAT_bact"/>
    <property type="match status" value="1"/>
</dbReference>
<gene>
    <name evidence="10" type="primary">coaD</name>
    <name evidence="13" type="ORF">DRJ00_03670</name>
</gene>
<dbReference type="InterPro" id="IPR020476">
    <property type="entry name" value="Nudix_hydrolase"/>
</dbReference>
<dbReference type="NCBIfam" id="TIGR00125">
    <property type="entry name" value="cyt_tran_rel"/>
    <property type="match status" value="1"/>
</dbReference>
<dbReference type="Pfam" id="PF00293">
    <property type="entry name" value="NUDIX"/>
    <property type="match status" value="1"/>
</dbReference>
<feature type="binding site" evidence="10">
    <location>
        <position position="187"/>
    </location>
    <ligand>
        <name>ATP</name>
        <dbReference type="ChEBI" id="CHEBI:30616"/>
    </ligand>
</feature>
<dbReference type="PRINTS" id="PR00502">
    <property type="entry name" value="NUDIXFAMILY"/>
</dbReference>
<dbReference type="PROSITE" id="PS00893">
    <property type="entry name" value="NUDIX_BOX"/>
    <property type="match status" value="1"/>
</dbReference>
<evidence type="ECO:0000256" key="1">
    <source>
        <dbReference type="ARBA" id="ARBA00022490"/>
    </source>
</evidence>
<evidence type="ECO:0000256" key="7">
    <source>
        <dbReference type="ARBA" id="ARBA00022842"/>
    </source>
</evidence>
<dbReference type="CDD" id="cd02163">
    <property type="entry name" value="PPAT"/>
    <property type="match status" value="1"/>
</dbReference>
<dbReference type="Gene3D" id="3.90.79.10">
    <property type="entry name" value="Nucleoside Triphosphate Pyrophosphohydrolase"/>
    <property type="match status" value="1"/>
</dbReference>
<dbReference type="PANTHER" id="PTHR21342">
    <property type="entry name" value="PHOSPHOPANTETHEINE ADENYLYLTRANSFERASE"/>
    <property type="match status" value="1"/>
</dbReference>
<evidence type="ECO:0000256" key="8">
    <source>
        <dbReference type="ARBA" id="ARBA00022993"/>
    </source>
</evidence>
<dbReference type="InterPro" id="IPR014729">
    <property type="entry name" value="Rossmann-like_a/b/a_fold"/>
</dbReference>
<dbReference type="Gene3D" id="2.20.70.10">
    <property type="match status" value="1"/>
</dbReference>
<comment type="caution">
    <text evidence="13">The sequence shown here is derived from an EMBL/GenBank/DDBJ whole genome shotgun (WGS) entry which is preliminary data.</text>
</comment>
<organism evidence="13 14">
    <name type="scientific">Aerophobetes bacterium</name>
    <dbReference type="NCBI Taxonomy" id="2030807"/>
    <lineage>
        <taxon>Bacteria</taxon>
        <taxon>Candidatus Aerophobota</taxon>
    </lineage>
</organism>
<evidence type="ECO:0000256" key="9">
    <source>
        <dbReference type="ARBA" id="ARBA00029346"/>
    </source>
</evidence>
<feature type="domain" description="Nudix hydrolase" evidence="12">
    <location>
        <begin position="37"/>
        <end position="160"/>
    </location>
</feature>
<dbReference type="UniPathway" id="UPA00241">
    <property type="reaction ID" value="UER00355"/>
</dbReference>
<keyword evidence="8 10" id="KW-0173">Coenzyme A biosynthesis</keyword>
<evidence type="ECO:0000256" key="5">
    <source>
        <dbReference type="ARBA" id="ARBA00022801"/>
    </source>
</evidence>
<evidence type="ECO:0000256" key="10">
    <source>
        <dbReference type="HAMAP-Rule" id="MF_00151"/>
    </source>
</evidence>
<dbReference type="SUPFAM" id="SSF55811">
    <property type="entry name" value="Nudix"/>
    <property type="match status" value="1"/>
</dbReference>
<comment type="function">
    <text evidence="10">Reversibly transfers an adenylyl group from ATP to 4'-phosphopantetheine, yielding dephospho-CoA (dPCoA) and pyrophosphate.</text>
</comment>
<dbReference type="SUPFAM" id="SSF52374">
    <property type="entry name" value="Nucleotidylyl transferase"/>
    <property type="match status" value="1"/>
</dbReference>
<dbReference type="Proteomes" id="UP000279422">
    <property type="component" value="Unassembled WGS sequence"/>
</dbReference>
<comment type="similarity">
    <text evidence="11">Belongs to the Nudix hydrolase family.</text>
</comment>
<comment type="pathway">
    <text evidence="10">Cofactor biosynthesis; coenzyme A biosynthesis; CoA from (R)-pantothenate: step 4/5.</text>
</comment>
<accession>A0A497E4T9</accession>
<keyword evidence="2 10" id="KW-0808">Transferase</keyword>
<dbReference type="AlphaFoldDB" id="A0A497E4T9"/>
<dbReference type="InterPro" id="IPR029401">
    <property type="entry name" value="Nudix_N"/>
</dbReference>
<name>A0A497E4T9_UNCAE</name>
<dbReference type="CDD" id="cd18873">
    <property type="entry name" value="NUDIX_NadM_like"/>
    <property type="match status" value="1"/>
</dbReference>
<dbReference type="InterPro" id="IPR000086">
    <property type="entry name" value="NUDIX_hydrolase_dom"/>
</dbReference>
<feature type="binding site" evidence="10">
    <location>
        <begin position="293"/>
        <end position="299"/>
    </location>
    <ligand>
        <name>ATP</name>
        <dbReference type="ChEBI" id="CHEBI:30616"/>
    </ligand>
</feature>
<dbReference type="PROSITE" id="PS51462">
    <property type="entry name" value="NUDIX"/>
    <property type="match status" value="1"/>
</dbReference>
<dbReference type="EMBL" id="QMPZ01000035">
    <property type="protein sequence ID" value="RLE09663.1"/>
    <property type="molecule type" value="Genomic_DNA"/>
</dbReference>
<comment type="cofactor">
    <cofactor evidence="10">
        <name>Mg(2+)</name>
        <dbReference type="ChEBI" id="CHEBI:18420"/>
    </cofactor>
</comment>
<dbReference type="InterPro" id="IPR001980">
    <property type="entry name" value="PPAT"/>
</dbReference>
<dbReference type="Pfam" id="PF14803">
    <property type="entry name" value="Zn_ribbon_Nudix"/>
    <property type="match status" value="1"/>
</dbReference>
<dbReference type="InterPro" id="IPR020084">
    <property type="entry name" value="NUDIX_hydrolase_CS"/>
</dbReference>
<dbReference type="GO" id="GO:0015937">
    <property type="term" value="P:coenzyme A biosynthetic process"/>
    <property type="evidence" value="ECO:0007669"/>
    <property type="project" value="UniProtKB-UniRule"/>
</dbReference>
<feature type="binding site" evidence="10">
    <location>
        <begin position="258"/>
        <end position="260"/>
    </location>
    <ligand>
        <name>ATP</name>
        <dbReference type="ChEBI" id="CHEBI:30616"/>
    </ligand>
</feature>
<dbReference type="InterPro" id="IPR004821">
    <property type="entry name" value="Cyt_trans-like"/>
</dbReference>
<dbReference type="Gene3D" id="3.40.50.620">
    <property type="entry name" value="HUPs"/>
    <property type="match status" value="1"/>
</dbReference>
<evidence type="ECO:0000256" key="11">
    <source>
        <dbReference type="RuleBase" id="RU003476"/>
    </source>
</evidence>
<comment type="subunit">
    <text evidence="10">Homohexamer.</text>
</comment>
<evidence type="ECO:0000256" key="6">
    <source>
        <dbReference type="ARBA" id="ARBA00022840"/>
    </source>
</evidence>
<dbReference type="EC" id="2.7.7.3" evidence="10"/>
<keyword evidence="5 11" id="KW-0378">Hydrolase</keyword>
<feature type="binding site" evidence="10">
    <location>
        <position position="257"/>
    </location>
    <ligand>
        <name>substrate</name>
    </ligand>
</feature>
<keyword evidence="6 10" id="KW-0067">ATP-binding</keyword>
<keyword evidence="3 10" id="KW-0548">Nucleotidyltransferase</keyword>
<evidence type="ECO:0000256" key="4">
    <source>
        <dbReference type="ARBA" id="ARBA00022741"/>
    </source>
</evidence>
<feature type="site" description="Transition state stabilizer" evidence="10">
    <location>
        <position position="187"/>
    </location>
</feature>
<evidence type="ECO:0000259" key="12">
    <source>
        <dbReference type="PROSITE" id="PS51462"/>
    </source>
</evidence>
<dbReference type="GO" id="GO:0016787">
    <property type="term" value="F:hydrolase activity"/>
    <property type="evidence" value="ECO:0007669"/>
    <property type="project" value="UniProtKB-KW"/>
</dbReference>
<dbReference type="Pfam" id="PF01467">
    <property type="entry name" value="CTP_transf_like"/>
    <property type="match status" value="1"/>
</dbReference>
<dbReference type="GO" id="GO:0004595">
    <property type="term" value="F:pantetheine-phosphate adenylyltransferase activity"/>
    <property type="evidence" value="ECO:0007669"/>
    <property type="project" value="UniProtKB-UniRule"/>
</dbReference>
<dbReference type="PRINTS" id="PR01020">
    <property type="entry name" value="LPSBIOSNTHSS"/>
</dbReference>
<sequence length="334" mass="38303">MEKARYCIRCGGLLEERRIEGKRRLVCQSCGRVHYENPFPTVDVIIERGGGVVLVKRKNPPYGWALPGGFVDYGESLEDAAVREVREETNLEIENLRQFHTYSNPARDPRCHTISTVFVGRGKGRMKPSDDAKEVRVFREEEIPSDLAFDHRKILEDYFNEKEAFASSSELKIALYPGSFDPVTNGHLDILERSLSLFDKIVVAVSDNPLKNFLFSTEERVQMIKEAIDDLESVEVESFRGLLVNYARKKGARFIIRGLRAISDFEYEFQMDLMNRKLSSEIQTVYLMTDSKYSYLSSSIVKEIARFGGCTKGLVPEVVERKLLERFKEGWNAN</sequence>
<dbReference type="GO" id="GO:0005524">
    <property type="term" value="F:ATP binding"/>
    <property type="evidence" value="ECO:0007669"/>
    <property type="project" value="UniProtKB-KW"/>
</dbReference>
<evidence type="ECO:0000256" key="3">
    <source>
        <dbReference type="ARBA" id="ARBA00022695"/>
    </source>
</evidence>